<dbReference type="EMBL" id="REGN01001634">
    <property type="protein sequence ID" value="RNA33469.1"/>
    <property type="molecule type" value="Genomic_DNA"/>
</dbReference>
<evidence type="ECO:0000313" key="2">
    <source>
        <dbReference type="Proteomes" id="UP000276133"/>
    </source>
</evidence>
<keyword evidence="2" id="KW-1185">Reference proteome</keyword>
<comment type="caution">
    <text evidence="1">The sequence shown here is derived from an EMBL/GenBank/DDBJ whole genome shotgun (WGS) entry which is preliminary data.</text>
</comment>
<protein>
    <submittedName>
        <fullName evidence="1">Uncharacterized protein</fullName>
    </submittedName>
</protein>
<dbReference type="Proteomes" id="UP000276133">
    <property type="component" value="Unassembled WGS sequence"/>
</dbReference>
<sequence length="60" mass="7493">MIDDIKQRCSSRLFFMDKLKYDFYKSKRKKILYFDLFSVLIKRSFRSTQINKQIIKDEKF</sequence>
<accession>A0A3M7SCK6</accession>
<dbReference type="AlphaFoldDB" id="A0A3M7SCK6"/>
<reference evidence="1 2" key="1">
    <citation type="journal article" date="2018" name="Sci. Rep.">
        <title>Genomic signatures of local adaptation to the degree of environmental predictability in rotifers.</title>
        <authorList>
            <person name="Franch-Gras L."/>
            <person name="Hahn C."/>
            <person name="Garcia-Roger E.M."/>
            <person name="Carmona M.J."/>
            <person name="Serra M."/>
            <person name="Gomez A."/>
        </authorList>
    </citation>
    <scope>NUCLEOTIDE SEQUENCE [LARGE SCALE GENOMIC DNA]</scope>
    <source>
        <strain evidence="1">HYR1</strain>
    </source>
</reference>
<gene>
    <name evidence="1" type="ORF">BpHYR1_012537</name>
</gene>
<proteinExistence type="predicted"/>
<evidence type="ECO:0000313" key="1">
    <source>
        <dbReference type="EMBL" id="RNA33469.1"/>
    </source>
</evidence>
<organism evidence="1 2">
    <name type="scientific">Brachionus plicatilis</name>
    <name type="common">Marine rotifer</name>
    <name type="synonym">Brachionus muelleri</name>
    <dbReference type="NCBI Taxonomy" id="10195"/>
    <lineage>
        <taxon>Eukaryota</taxon>
        <taxon>Metazoa</taxon>
        <taxon>Spiralia</taxon>
        <taxon>Gnathifera</taxon>
        <taxon>Rotifera</taxon>
        <taxon>Eurotatoria</taxon>
        <taxon>Monogononta</taxon>
        <taxon>Pseudotrocha</taxon>
        <taxon>Ploima</taxon>
        <taxon>Brachionidae</taxon>
        <taxon>Brachionus</taxon>
    </lineage>
</organism>
<name>A0A3M7SCK6_BRAPC</name>